<dbReference type="EMBL" id="KN835693">
    <property type="protein sequence ID" value="KIK34863.1"/>
    <property type="molecule type" value="Genomic_DNA"/>
</dbReference>
<feature type="region of interest" description="Disordered" evidence="4">
    <location>
        <begin position="1137"/>
        <end position="1156"/>
    </location>
</feature>
<organism evidence="6 7">
    <name type="scientific">Suillus luteus UH-Slu-Lm8-n1</name>
    <dbReference type="NCBI Taxonomy" id="930992"/>
    <lineage>
        <taxon>Eukaryota</taxon>
        <taxon>Fungi</taxon>
        <taxon>Dikarya</taxon>
        <taxon>Basidiomycota</taxon>
        <taxon>Agaricomycotina</taxon>
        <taxon>Agaricomycetes</taxon>
        <taxon>Agaricomycetidae</taxon>
        <taxon>Boletales</taxon>
        <taxon>Suillineae</taxon>
        <taxon>Suillaceae</taxon>
        <taxon>Suillus</taxon>
    </lineage>
</organism>
<dbReference type="PANTHER" id="PTHR10622">
    <property type="entry name" value="HET DOMAIN-CONTAINING PROTEIN"/>
    <property type="match status" value="1"/>
</dbReference>
<dbReference type="InterPro" id="IPR015943">
    <property type="entry name" value="WD40/YVTN_repeat-like_dom_sf"/>
</dbReference>
<dbReference type="Gene3D" id="2.130.10.10">
    <property type="entry name" value="YVTN repeat-like/Quinoprotein amine dehydrogenase"/>
    <property type="match status" value="3"/>
</dbReference>
<dbReference type="STRING" id="930992.A0A0D0ASB7"/>
<gene>
    <name evidence="6" type="ORF">CY34DRAFT_812605</name>
</gene>
<feature type="repeat" description="WD" evidence="3">
    <location>
        <begin position="266"/>
        <end position="307"/>
    </location>
</feature>
<evidence type="ECO:0000259" key="5">
    <source>
        <dbReference type="Pfam" id="PF06985"/>
    </source>
</evidence>
<dbReference type="InParanoid" id="A0A0D0ASB7"/>
<feature type="domain" description="Heterokaryon incompatibility" evidence="5">
    <location>
        <begin position="750"/>
        <end position="840"/>
    </location>
</feature>
<feature type="repeat" description="WD" evidence="3">
    <location>
        <begin position="14"/>
        <end position="55"/>
    </location>
</feature>
<dbReference type="Gene3D" id="1.25.40.10">
    <property type="entry name" value="Tetratricopeptide repeat domain"/>
    <property type="match status" value="2"/>
</dbReference>
<keyword evidence="1 3" id="KW-0853">WD repeat</keyword>
<dbReference type="CDD" id="cd00200">
    <property type="entry name" value="WD40"/>
    <property type="match status" value="1"/>
</dbReference>
<dbReference type="InterPro" id="IPR001680">
    <property type="entry name" value="WD40_rpt"/>
</dbReference>
<dbReference type="PROSITE" id="PS00678">
    <property type="entry name" value="WD_REPEATS_1"/>
    <property type="match status" value="1"/>
</dbReference>
<proteinExistence type="predicted"/>
<reference evidence="7" key="2">
    <citation type="submission" date="2015-01" db="EMBL/GenBank/DDBJ databases">
        <title>Evolutionary Origins and Diversification of the Mycorrhizal Mutualists.</title>
        <authorList>
            <consortium name="DOE Joint Genome Institute"/>
            <consortium name="Mycorrhizal Genomics Consortium"/>
            <person name="Kohler A."/>
            <person name="Kuo A."/>
            <person name="Nagy L.G."/>
            <person name="Floudas D."/>
            <person name="Copeland A."/>
            <person name="Barry K.W."/>
            <person name="Cichocki N."/>
            <person name="Veneault-Fourrey C."/>
            <person name="LaButti K."/>
            <person name="Lindquist E.A."/>
            <person name="Lipzen A."/>
            <person name="Lundell T."/>
            <person name="Morin E."/>
            <person name="Murat C."/>
            <person name="Riley R."/>
            <person name="Ohm R."/>
            <person name="Sun H."/>
            <person name="Tunlid A."/>
            <person name="Henrissat B."/>
            <person name="Grigoriev I.V."/>
            <person name="Hibbett D.S."/>
            <person name="Martin F."/>
        </authorList>
    </citation>
    <scope>NUCLEOTIDE SEQUENCE [LARGE SCALE GENOMIC DNA]</scope>
    <source>
        <strain evidence="7">UH-Slu-Lm8-n1</strain>
    </source>
</reference>
<evidence type="ECO:0000313" key="7">
    <source>
        <dbReference type="Proteomes" id="UP000054485"/>
    </source>
</evidence>
<evidence type="ECO:0000256" key="1">
    <source>
        <dbReference type="ARBA" id="ARBA00022574"/>
    </source>
</evidence>
<sequence>MSQLVPSTTPLRTFEDHEDAVRAVAVFPNRRRMVTGSYDKTLCLWDLETGVVLKKMEGHSSEVWALAVSRDGQIIASGDAGGGLIAWHGETGESLTKPIKAHFKGISSVDFSPDGTVLATGSRDDMKLWCTKTWQMQGEPIYCGDVNCVRYSPSGELLAVGTTNNLHIYNPGTRERVASFKGHANWNYSLAWTPDGTRLLSGGSKSDPTIREWDPSTWQQVGHPWEGHTSYINTIAIDPTGTLVASASTDNHVRFWRLSDRRNIGIFEHSAWPNTVTFSVDGRHILSGGEDKKISEWAVSKGTHSKILPVTTAYHACATGDLSTAEHLLTQDIHTDANDYTSYAHRSFVMARKHNWDHALEDAIKSVSIQPSLTGYISKGIALCGKGYVQEARAAFDVASIFVKEDPATSQLLLLIKAIALVNADQHNEAMLLVKELATASPDADLGCRFVETYLNVQLGTKALGDARLDEAADHFTAAVNAGAPLSKFVHETYEDLTLLFDWDLEALFLTAHQKRCQAFFSAGKSLKALEAYNYMMDAIDESAKASCLVWSNAFKQECSAVCAANGDAALAASDYDRAIDLYSAAITLNSASTTVFANRSKAKLGKMLWMEALPDAQKVIELDSLSSLGYKLKHAALHGAQRYDEAIQTFQTMLSKLDNAPDIQTQQLRQQYFRPSQVERAIRQVIDAKLENAPLRVLDTTTGLLCDREAQISAFKSRTEYKELLSSTVMRPDLDTERIEEVVRRNLQYAMLSHRWEGREPLLQDIQGKSVYESKLDSVCGMTKLRSFCKTARGAGHNWAWSDTCCIDKTNNVELHESVNSMFVWYHHSALTIIYLSDVPPSSKSGALATSAWNTRGWTVQEFIAPKIILFYQNNWTLYLDDRTPNHKESVEIVQELKNATGIDRSAVVAFRPSMHGAREKLHWASTRVTTRQEDIAYSLFGIFGVRLPVDYGEKQDYALGRLLQEIVARSGDITGLDWVGKSSVFNSCLPASITSYKAPPCQLPSLPEDEIQSLVSSLRKTVTVNFALNIYTQLRHMSAPRFATQRLHLPCIAFDVKEVRRVRSPDPEAHFTYGVKADGLQDLLITTEETLVQFWPARPTERHIILVRPWDLSLLKLPDFAEPAEFMESSDFQHDTESEEDYWTPPSSPSHDWSDDYPEQQDAFDIESRAFRLLVRLGQPFSAFLLAQQRSGEYKRIASDHDIIGRVNDIRNPMDIRTIEIL</sequence>
<dbReference type="InterPro" id="IPR011047">
    <property type="entry name" value="Quinoprotein_ADH-like_sf"/>
</dbReference>
<dbReference type="SUPFAM" id="SSF48452">
    <property type="entry name" value="TPR-like"/>
    <property type="match status" value="2"/>
</dbReference>
<feature type="repeat" description="WD" evidence="3">
    <location>
        <begin position="225"/>
        <end position="266"/>
    </location>
</feature>
<dbReference type="PROSITE" id="PS50082">
    <property type="entry name" value="WD_REPEATS_2"/>
    <property type="match status" value="5"/>
</dbReference>
<evidence type="ECO:0000256" key="2">
    <source>
        <dbReference type="ARBA" id="ARBA00022737"/>
    </source>
</evidence>
<name>A0A0D0ASB7_9AGAM</name>
<accession>A0A0D0ASB7</accession>
<evidence type="ECO:0000313" key="6">
    <source>
        <dbReference type="EMBL" id="KIK34863.1"/>
    </source>
</evidence>
<feature type="repeat" description="WD" evidence="3">
    <location>
        <begin position="56"/>
        <end position="97"/>
    </location>
</feature>
<dbReference type="Pfam" id="PF00400">
    <property type="entry name" value="WD40"/>
    <property type="match status" value="7"/>
</dbReference>
<dbReference type="AlphaFoldDB" id="A0A0D0ASB7"/>
<dbReference type="InterPro" id="IPR010730">
    <property type="entry name" value="HET"/>
</dbReference>
<reference evidence="6 7" key="1">
    <citation type="submission" date="2014-04" db="EMBL/GenBank/DDBJ databases">
        <authorList>
            <consortium name="DOE Joint Genome Institute"/>
            <person name="Kuo A."/>
            <person name="Ruytinx J."/>
            <person name="Rineau F."/>
            <person name="Colpaert J."/>
            <person name="Kohler A."/>
            <person name="Nagy L.G."/>
            <person name="Floudas D."/>
            <person name="Copeland A."/>
            <person name="Barry K.W."/>
            <person name="Cichocki N."/>
            <person name="Veneault-Fourrey C."/>
            <person name="LaButti K."/>
            <person name="Lindquist E.A."/>
            <person name="Lipzen A."/>
            <person name="Lundell T."/>
            <person name="Morin E."/>
            <person name="Murat C."/>
            <person name="Sun H."/>
            <person name="Tunlid A."/>
            <person name="Henrissat B."/>
            <person name="Grigoriev I.V."/>
            <person name="Hibbett D.S."/>
            <person name="Martin F."/>
            <person name="Nordberg H.P."/>
            <person name="Cantor M.N."/>
            <person name="Hua S.X."/>
        </authorList>
    </citation>
    <scope>NUCLEOTIDE SEQUENCE [LARGE SCALE GENOMIC DNA]</scope>
    <source>
        <strain evidence="6 7">UH-Slu-Lm8-n1</strain>
    </source>
</reference>
<dbReference type="Proteomes" id="UP000054485">
    <property type="component" value="Unassembled WGS sequence"/>
</dbReference>
<dbReference type="Pfam" id="PF06985">
    <property type="entry name" value="HET"/>
    <property type="match status" value="1"/>
</dbReference>
<dbReference type="SUPFAM" id="SSF50998">
    <property type="entry name" value="Quinoprotein alcohol dehydrogenase-like"/>
    <property type="match status" value="1"/>
</dbReference>
<dbReference type="PANTHER" id="PTHR10622:SF10">
    <property type="entry name" value="HET DOMAIN-CONTAINING PROTEIN"/>
    <property type="match status" value="1"/>
</dbReference>
<feature type="repeat" description="WD" evidence="3">
    <location>
        <begin position="99"/>
        <end position="124"/>
    </location>
</feature>
<dbReference type="HOGENOM" id="CLU_006785_0_0_1"/>
<evidence type="ECO:0000256" key="4">
    <source>
        <dbReference type="SAM" id="MobiDB-lite"/>
    </source>
</evidence>
<dbReference type="InterPro" id="IPR011990">
    <property type="entry name" value="TPR-like_helical_dom_sf"/>
</dbReference>
<keyword evidence="2" id="KW-0677">Repeat</keyword>
<protein>
    <recommendedName>
        <fullName evidence="5">Heterokaryon incompatibility domain-containing protein</fullName>
    </recommendedName>
</protein>
<evidence type="ECO:0000256" key="3">
    <source>
        <dbReference type="PROSITE-ProRule" id="PRU00221"/>
    </source>
</evidence>
<dbReference type="PROSITE" id="PS50294">
    <property type="entry name" value="WD_REPEATS_REGION"/>
    <property type="match status" value="2"/>
</dbReference>
<dbReference type="SMART" id="SM00320">
    <property type="entry name" value="WD40"/>
    <property type="match status" value="8"/>
</dbReference>
<dbReference type="OrthoDB" id="2423701at2759"/>
<dbReference type="InterPro" id="IPR019775">
    <property type="entry name" value="WD40_repeat_CS"/>
</dbReference>
<keyword evidence="7" id="KW-1185">Reference proteome</keyword>